<proteinExistence type="predicted"/>
<dbReference type="EMBL" id="CADIKH010000007">
    <property type="protein sequence ID" value="CAB3752468.1"/>
    <property type="molecule type" value="Genomic_DNA"/>
</dbReference>
<accession>A0A6J5DE64</accession>
<gene>
    <name evidence="1" type="ORF">LMG29542_01764</name>
</gene>
<protein>
    <submittedName>
        <fullName evidence="1">Uncharacterized protein</fullName>
    </submittedName>
</protein>
<name>A0A6J5DE64_9BURK</name>
<evidence type="ECO:0000313" key="2">
    <source>
        <dbReference type="Proteomes" id="UP000494363"/>
    </source>
</evidence>
<dbReference type="Proteomes" id="UP000494363">
    <property type="component" value="Unassembled WGS sequence"/>
</dbReference>
<organism evidence="1 2">
    <name type="scientific">Paraburkholderia humisilvae</name>
    <dbReference type="NCBI Taxonomy" id="627669"/>
    <lineage>
        <taxon>Bacteria</taxon>
        <taxon>Pseudomonadati</taxon>
        <taxon>Pseudomonadota</taxon>
        <taxon>Betaproteobacteria</taxon>
        <taxon>Burkholderiales</taxon>
        <taxon>Burkholderiaceae</taxon>
        <taxon>Paraburkholderia</taxon>
    </lineage>
</organism>
<reference evidence="1 2" key="1">
    <citation type="submission" date="2020-04" db="EMBL/GenBank/DDBJ databases">
        <authorList>
            <person name="De Canck E."/>
        </authorList>
    </citation>
    <scope>NUCLEOTIDE SEQUENCE [LARGE SCALE GENOMIC DNA]</scope>
    <source>
        <strain evidence="1 2">LMG 29542</strain>
    </source>
</reference>
<evidence type="ECO:0000313" key="1">
    <source>
        <dbReference type="EMBL" id="CAB3752468.1"/>
    </source>
</evidence>
<keyword evidence="2" id="KW-1185">Reference proteome</keyword>
<sequence length="233" mass="26288">MPIKWQALSNLQRWMYMDAQSRALFDLTKVHIYINPSVRQAFDWSESDWKLLSGAPSGSTVSVDCVGGVVSMLIANDEMLVNPFMLPLTFDEARRPHRIFPQKLEVSSRHQVKGVATRMVALCANTATALGFRQIELQAIQSAESTTAMRHNGAYTFARLGFDGAISDEVVRKLPSELKGCRRLLDLVETPSGVKFWREHADSTAMSFDLSPGSRNWAALRRYLNEKRIRVIK</sequence>
<dbReference type="AlphaFoldDB" id="A0A6J5DE64"/>